<keyword evidence="7 12" id="KW-0479">Metal-binding</keyword>
<feature type="binding site" evidence="12">
    <location>
        <position position="9"/>
    </location>
    <ligand>
        <name>Mg(2+)</name>
        <dbReference type="ChEBI" id="CHEBI:18420"/>
        <label>1</label>
    </ligand>
</feature>
<evidence type="ECO:0000256" key="11">
    <source>
        <dbReference type="PIRSR" id="PIRSR605002-2"/>
    </source>
</evidence>
<dbReference type="InterPro" id="IPR006379">
    <property type="entry name" value="HAD-SF_hydro_IIB"/>
</dbReference>
<feature type="binding site" evidence="12">
    <location>
        <position position="221"/>
    </location>
    <ligand>
        <name>Mg(2+)</name>
        <dbReference type="ChEBI" id="CHEBI:18420"/>
        <label>1</label>
    </ligand>
</feature>
<evidence type="ECO:0000256" key="6">
    <source>
        <dbReference type="ARBA" id="ARBA00022490"/>
    </source>
</evidence>
<dbReference type="GO" id="GO:0006013">
    <property type="term" value="P:mannose metabolic process"/>
    <property type="evidence" value="ECO:0007669"/>
    <property type="project" value="TreeGrafter"/>
</dbReference>
<dbReference type="SUPFAM" id="SSF56784">
    <property type="entry name" value="HAD-like"/>
    <property type="match status" value="1"/>
</dbReference>
<dbReference type="SFLD" id="SFLDF00445">
    <property type="entry name" value="alpha-phosphomannomutase"/>
    <property type="match status" value="1"/>
</dbReference>
<comment type="subunit">
    <text evidence="4 13">Homodimer.</text>
</comment>
<evidence type="ECO:0000256" key="9">
    <source>
        <dbReference type="ARBA" id="ARBA00023235"/>
    </source>
</evidence>
<dbReference type="SFLD" id="SFLDS00003">
    <property type="entry name" value="Haloacid_Dehalogenase"/>
    <property type="match status" value="1"/>
</dbReference>
<dbReference type="InterPro" id="IPR043169">
    <property type="entry name" value="PMM_cap"/>
</dbReference>
<feature type="binding site" evidence="11">
    <location>
        <position position="131"/>
    </location>
    <ligand>
        <name>alpha-D-mannose 1-phosphate</name>
        <dbReference type="ChEBI" id="CHEBI:58409"/>
    </ligand>
</feature>
<dbReference type="SFLD" id="SFLDG01140">
    <property type="entry name" value="C2.B:_Phosphomannomutase_and_P"/>
    <property type="match status" value="1"/>
</dbReference>
<organism evidence="14 15">
    <name type="scientific">Perkinsus olseni</name>
    <name type="common">Perkinsus atlanticus</name>
    <dbReference type="NCBI Taxonomy" id="32597"/>
    <lineage>
        <taxon>Eukaryota</taxon>
        <taxon>Sar</taxon>
        <taxon>Alveolata</taxon>
        <taxon>Perkinsozoa</taxon>
        <taxon>Perkinsea</taxon>
        <taxon>Perkinsida</taxon>
        <taxon>Perkinsidae</taxon>
        <taxon>Perkinsus</taxon>
    </lineage>
</organism>
<feature type="binding site" evidence="11">
    <location>
        <position position="120"/>
    </location>
    <ligand>
        <name>alpha-D-mannose 1-phosphate</name>
        <dbReference type="ChEBI" id="CHEBI:58409"/>
    </ligand>
</feature>
<dbReference type="GO" id="GO:0006487">
    <property type="term" value="P:protein N-linked glycosylation"/>
    <property type="evidence" value="ECO:0007669"/>
    <property type="project" value="TreeGrafter"/>
</dbReference>
<dbReference type="NCBIfam" id="TIGR01484">
    <property type="entry name" value="HAD-SF-IIB"/>
    <property type="match status" value="1"/>
</dbReference>
<dbReference type="EC" id="5.4.2.8" evidence="5 13"/>
<proteinExistence type="inferred from homology"/>
<gene>
    <name evidence="14" type="primary">PMM1_1</name>
    <name evidence="14" type="ORF">FOZ61_004431</name>
</gene>
<dbReference type="Proteomes" id="UP000570595">
    <property type="component" value="Unassembled WGS sequence"/>
</dbReference>
<evidence type="ECO:0000256" key="4">
    <source>
        <dbReference type="ARBA" id="ARBA00011738"/>
    </source>
</evidence>
<dbReference type="PANTHER" id="PTHR10466">
    <property type="entry name" value="PHOSPHOMANNOMUTASE"/>
    <property type="match status" value="1"/>
</dbReference>
<dbReference type="CDD" id="cd02585">
    <property type="entry name" value="HAD_PMM"/>
    <property type="match status" value="1"/>
</dbReference>
<keyword evidence="8 12" id="KW-0460">Magnesium</keyword>
<evidence type="ECO:0000313" key="15">
    <source>
        <dbReference type="Proteomes" id="UP000570595"/>
    </source>
</evidence>
<evidence type="ECO:0000256" key="2">
    <source>
        <dbReference type="ARBA" id="ARBA00004699"/>
    </source>
</evidence>
<dbReference type="Gene3D" id="3.30.1240.20">
    <property type="match status" value="1"/>
</dbReference>
<dbReference type="AlphaFoldDB" id="A0A7J6LL77"/>
<evidence type="ECO:0000313" key="14">
    <source>
        <dbReference type="EMBL" id="KAF4659876.1"/>
    </source>
</evidence>
<reference evidence="14 15" key="1">
    <citation type="submission" date="2020-04" db="EMBL/GenBank/DDBJ databases">
        <title>Perkinsus olseni comparative genomics.</title>
        <authorList>
            <person name="Bogema D.R."/>
        </authorList>
    </citation>
    <scope>NUCLEOTIDE SEQUENCE [LARGE SCALE GENOMIC DNA]</scope>
    <source>
        <strain evidence="14">ATCC PRA-179</strain>
    </source>
</reference>
<dbReference type="FunFam" id="3.30.1240.20:FF:000001">
    <property type="entry name" value="Phosphomannomutase"/>
    <property type="match status" value="1"/>
</dbReference>
<name>A0A7J6LL77_PEROL</name>
<feature type="binding site" evidence="12">
    <location>
        <position position="11"/>
    </location>
    <ligand>
        <name>Mg(2+)</name>
        <dbReference type="ChEBI" id="CHEBI:18420"/>
        <label>1</label>
    </ligand>
</feature>
<dbReference type="GO" id="GO:0004615">
    <property type="term" value="F:phosphomannomutase activity"/>
    <property type="evidence" value="ECO:0007669"/>
    <property type="project" value="UniProtKB-EC"/>
</dbReference>
<dbReference type="SFLD" id="SFLDG01143">
    <property type="entry name" value="C2.B.3:_Phosphomannomutase_Lik"/>
    <property type="match status" value="1"/>
</dbReference>
<evidence type="ECO:0000256" key="5">
    <source>
        <dbReference type="ARBA" id="ARBA00012730"/>
    </source>
</evidence>
<feature type="binding site" evidence="12">
    <location>
        <position position="216"/>
    </location>
    <ligand>
        <name>Mg(2+)</name>
        <dbReference type="ChEBI" id="CHEBI:18420"/>
        <label>1</label>
    </ligand>
</feature>
<dbReference type="Pfam" id="PF03332">
    <property type="entry name" value="PMM"/>
    <property type="match status" value="1"/>
</dbReference>
<dbReference type="Gene3D" id="3.40.50.1000">
    <property type="entry name" value="HAD superfamily/HAD-like"/>
    <property type="match status" value="1"/>
</dbReference>
<comment type="pathway">
    <text evidence="2 13">Nucleotide-sugar biosynthesis; GDP-alpha-D-mannose biosynthesis; alpha-D-mannose 1-phosphate from D-fructose 6-phosphate: step 2/2.</text>
</comment>
<comment type="catalytic activity">
    <reaction evidence="13">
        <text>alpha-D-mannose 1-phosphate = D-mannose 6-phosphate</text>
        <dbReference type="Rhea" id="RHEA:11140"/>
        <dbReference type="ChEBI" id="CHEBI:58409"/>
        <dbReference type="ChEBI" id="CHEBI:58735"/>
        <dbReference type="EC" id="5.4.2.8"/>
    </reaction>
</comment>
<dbReference type="GO" id="GO:0005829">
    <property type="term" value="C:cytosol"/>
    <property type="evidence" value="ECO:0007669"/>
    <property type="project" value="TreeGrafter"/>
</dbReference>
<dbReference type="InterPro" id="IPR036412">
    <property type="entry name" value="HAD-like_sf"/>
</dbReference>
<dbReference type="OrthoDB" id="10264771at2759"/>
<dbReference type="GO" id="GO:0046872">
    <property type="term" value="F:metal ion binding"/>
    <property type="evidence" value="ECO:0007669"/>
    <property type="project" value="UniProtKB-KW"/>
</dbReference>
<dbReference type="InterPro" id="IPR005002">
    <property type="entry name" value="PMM"/>
</dbReference>
<feature type="binding site" evidence="11">
    <location>
        <position position="18"/>
    </location>
    <ligand>
        <name>alpha-D-mannose 1-phosphate</name>
        <dbReference type="ChEBI" id="CHEBI:58409"/>
    </ligand>
</feature>
<evidence type="ECO:0000256" key="8">
    <source>
        <dbReference type="ARBA" id="ARBA00022842"/>
    </source>
</evidence>
<dbReference type="GO" id="GO:0009298">
    <property type="term" value="P:GDP-mannose biosynthetic process"/>
    <property type="evidence" value="ECO:0007669"/>
    <property type="project" value="UniProtKB-UniPathway"/>
</dbReference>
<dbReference type="EMBL" id="JABAHT010000252">
    <property type="protein sequence ID" value="KAF4659876.1"/>
    <property type="molecule type" value="Genomic_DNA"/>
</dbReference>
<dbReference type="PANTHER" id="PTHR10466:SF0">
    <property type="entry name" value="PHOSPHOMANNOMUTASE"/>
    <property type="match status" value="1"/>
</dbReference>
<accession>A0A7J6LL77</accession>
<feature type="binding site" evidence="12">
    <location>
        <position position="204"/>
    </location>
    <ligand>
        <name>Mg(2+)</name>
        <dbReference type="ChEBI" id="CHEBI:18420"/>
        <label>1</label>
    </ligand>
</feature>
<evidence type="ECO:0000256" key="12">
    <source>
        <dbReference type="PIRSR" id="PIRSR605002-3"/>
    </source>
</evidence>
<evidence type="ECO:0000256" key="10">
    <source>
        <dbReference type="PIRSR" id="PIRSR605002-1"/>
    </source>
</evidence>
<evidence type="ECO:0000256" key="13">
    <source>
        <dbReference type="RuleBase" id="RU361118"/>
    </source>
</evidence>
<evidence type="ECO:0000256" key="1">
    <source>
        <dbReference type="ARBA" id="ARBA00004496"/>
    </source>
</evidence>
<dbReference type="UniPathway" id="UPA00126">
    <property type="reaction ID" value="UER00424"/>
</dbReference>
<comment type="cofactor">
    <cofactor evidence="12">
        <name>Mg(2+)</name>
        <dbReference type="ChEBI" id="CHEBI:18420"/>
    </cofactor>
</comment>
<comment type="function">
    <text evidence="13">Involved in the synthesis of the GDP-mannose and dolichol-phosphate-mannose required for a number of critical mannosyl transfer reactions.</text>
</comment>
<protein>
    <recommendedName>
        <fullName evidence="5 13">Phosphomannomutase</fullName>
        <ecNumber evidence="5 13">5.4.2.8</ecNumber>
    </recommendedName>
</protein>
<dbReference type="InterPro" id="IPR023214">
    <property type="entry name" value="HAD_sf"/>
</dbReference>
<keyword evidence="9 13" id="KW-0413">Isomerase</keyword>
<comment type="similarity">
    <text evidence="3 13">Belongs to the eukaryotic PMM family.</text>
</comment>
<feature type="binding site" evidence="11">
    <location>
        <position position="176"/>
    </location>
    <ligand>
        <name>alpha-D-mannose 1-phosphate</name>
        <dbReference type="ChEBI" id="CHEBI:58409"/>
    </ligand>
</feature>
<feature type="active site" description="Proton donor/acceptor" evidence="10">
    <location>
        <position position="11"/>
    </location>
</feature>
<feature type="binding site" evidence="11">
    <location>
        <position position="138"/>
    </location>
    <ligand>
        <name>alpha-D-mannose 1-phosphate</name>
        <dbReference type="ChEBI" id="CHEBI:58409"/>
    </ligand>
</feature>
<comment type="subcellular location">
    <subcellularLocation>
        <location evidence="1 13">Cytoplasm</location>
    </subcellularLocation>
</comment>
<keyword evidence="6 13" id="KW-0963">Cytoplasm</keyword>
<comment type="caution">
    <text evidence="14">The sequence shown here is derived from an EMBL/GenBank/DDBJ whole genome shotgun (WGS) entry which is preliminary data.</text>
</comment>
<evidence type="ECO:0000256" key="7">
    <source>
        <dbReference type="ARBA" id="ARBA00022723"/>
    </source>
</evidence>
<feature type="binding site" evidence="11">
    <location>
        <position position="178"/>
    </location>
    <ligand>
        <name>alpha-D-mannose 1-phosphate</name>
        <dbReference type="ChEBI" id="CHEBI:58409"/>
    </ligand>
</feature>
<feature type="active site" description="Nucleophile" evidence="10">
    <location>
        <position position="9"/>
    </location>
</feature>
<sequence length="242" mass="27623">MAAKYALFDLDGTLTAPRGAATPEMLEFIQKLRTVAKVGVVSGSDLPKLNEQFTADCRDCVDYTFPENGIVAYQGKEMIGSHSFAKFLGEDKLQEMINFVLRYFSEITLPVKRGTFVEYRMGMLNFSPIGRQCSQEERIQFNEYDKEHGIRQKFVEEMDKRFSKYGVQFAIGGQISVDCFPKGWDKTFVLRYLPEDAEIHFFGDKTTPGGNDYEIYEHPRTIGHSVKDPVDAMQQIKETFGI</sequence>
<evidence type="ECO:0000256" key="3">
    <source>
        <dbReference type="ARBA" id="ARBA00009736"/>
    </source>
</evidence>